<reference evidence="2 3" key="1">
    <citation type="submission" date="2020-02" db="EMBL/GenBank/DDBJ databases">
        <authorList>
            <person name="Ferguson B K."/>
        </authorList>
    </citation>
    <scope>NUCLEOTIDE SEQUENCE [LARGE SCALE GENOMIC DNA]</scope>
</reference>
<feature type="compositionally biased region" description="Polar residues" evidence="1">
    <location>
        <begin position="1"/>
        <end position="21"/>
    </location>
</feature>
<protein>
    <submittedName>
        <fullName evidence="2">Uncharacterized protein</fullName>
    </submittedName>
</protein>
<dbReference type="EMBL" id="CADCXU010009497">
    <property type="protein sequence ID" value="CAB0000448.1"/>
    <property type="molecule type" value="Genomic_DNA"/>
</dbReference>
<organism evidence="2 3">
    <name type="scientific">Nesidiocoris tenuis</name>
    <dbReference type="NCBI Taxonomy" id="355587"/>
    <lineage>
        <taxon>Eukaryota</taxon>
        <taxon>Metazoa</taxon>
        <taxon>Ecdysozoa</taxon>
        <taxon>Arthropoda</taxon>
        <taxon>Hexapoda</taxon>
        <taxon>Insecta</taxon>
        <taxon>Pterygota</taxon>
        <taxon>Neoptera</taxon>
        <taxon>Paraneoptera</taxon>
        <taxon>Hemiptera</taxon>
        <taxon>Heteroptera</taxon>
        <taxon>Panheteroptera</taxon>
        <taxon>Cimicomorpha</taxon>
        <taxon>Miridae</taxon>
        <taxon>Dicyphina</taxon>
        <taxon>Nesidiocoris</taxon>
    </lineage>
</organism>
<evidence type="ECO:0000256" key="1">
    <source>
        <dbReference type="SAM" id="MobiDB-lite"/>
    </source>
</evidence>
<feature type="region of interest" description="Disordered" evidence="1">
    <location>
        <begin position="1"/>
        <end position="27"/>
    </location>
</feature>
<sequence>TNSASTKIATSPWPTRWTPRSPNLPATKPRLFPRLDRQAISQSQAFPKPRFLLQAFITNPTLPALGG</sequence>
<gene>
    <name evidence="2" type="ORF">NTEN_LOCUS6332</name>
</gene>
<evidence type="ECO:0000313" key="3">
    <source>
        <dbReference type="Proteomes" id="UP000479000"/>
    </source>
</evidence>
<proteinExistence type="predicted"/>
<accession>A0A6H5GD58</accession>
<name>A0A6H5GD58_9HEMI</name>
<dbReference type="Proteomes" id="UP000479000">
    <property type="component" value="Unassembled WGS sequence"/>
</dbReference>
<dbReference type="AlphaFoldDB" id="A0A6H5GD58"/>
<feature type="non-terminal residue" evidence="2">
    <location>
        <position position="1"/>
    </location>
</feature>
<evidence type="ECO:0000313" key="2">
    <source>
        <dbReference type="EMBL" id="CAB0000448.1"/>
    </source>
</evidence>
<keyword evidence="3" id="KW-1185">Reference proteome</keyword>